<keyword evidence="6" id="KW-0804">Transcription</keyword>
<dbReference type="GO" id="GO:0001046">
    <property type="term" value="F:core promoter sequence-specific DNA binding"/>
    <property type="evidence" value="ECO:0007669"/>
    <property type="project" value="TreeGrafter"/>
</dbReference>
<dbReference type="OrthoDB" id="653904at2759"/>
<dbReference type="InterPro" id="IPR050568">
    <property type="entry name" value="Transcr_DNA_Rep_Reg"/>
</dbReference>
<dbReference type="Proteomes" id="UP000015104">
    <property type="component" value="Unassembled WGS sequence"/>
</dbReference>
<dbReference type="KEGG" id="tut:107371568"/>
<dbReference type="GO" id="GO:0017054">
    <property type="term" value="C:negative cofactor 2 complex"/>
    <property type="evidence" value="ECO:0007669"/>
    <property type="project" value="TreeGrafter"/>
</dbReference>
<dbReference type="EMBL" id="CAEY01000813">
    <property type="status" value="NOT_ANNOTATED_CDS"/>
    <property type="molecule type" value="Genomic_DNA"/>
</dbReference>
<comment type="similarity">
    <text evidence="8">Belongs to the NC2 alpha/DRAP1 family.</text>
</comment>
<keyword evidence="2" id="KW-0678">Repressor</keyword>
<dbReference type="AlphaFoldDB" id="T1JWR2"/>
<comment type="subcellular location">
    <subcellularLocation>
        <location evidence="1">Nucleus</location>
    </subcellularLocation>
</comment>
<evidence type="ECO:0000256" key="11">
    <source>
        <dbReference type="ARBA" id="ARBA00077179"/>
    </source>
</evidence>
<evidence type="ECO:0000256" key="8">
    <source>
        <dbReference type="ARBA" id="ARBA00061393"/>
    </source>
</evidence>
<dbReference type="STRING" id="32264.T1JWR2"/>
<keyword evidence="16" id="KW-1185">Reference proteome</keyword>
<evidence type="ECO:0000256" key="6">
    <source>
        <dbReference type="ARBA" id="ARBA00023163"/>
    </source>
</evidence>
<dbReference type="GO" id="GO:0016251">
    <property type="term" value="F:RNA polymerase II general transcription initiation factor activity"/>
    <property type="evidence" value="ECO:0007669"/>
    <property type="project" value="TreeGrafter"/>
</dbReference>
<feature type="compositionally biased region" description="Polar residues" evidence="13">
    <location>
        <begin position="211"/>
        <end position="220"/>
    </location>
</feature>
<keyword evidence="3" id="KW-0597">Phosphoprotein</keyword>
<evidence type="ECO:0000256" key="4">
    <source>
        <dbReference type="ARBA" id="ARBA00023015"/>
    </source>
</evidence>
<keyword evidence="4" id="KW-0805">Transcription regulation</keyword>
<dbReference type="HOGENOM" id="CLU_988051_0_0_1"/>
<dbReference type="eggNOG" id="KOG1659">
    <property type="taxonomic scope" value="Eukaryota"/>
</dbReference>
<feature type="compositionally biased region" description="Polar residues" evidence="13">
    <location>
        <begin position="104"/>
        <end position="122"/>
    </location>
</feature>
<evidence type="ECO:0000256" key="1">
    <source>
        <dbReference type="ARBA" id="ARBA00004123"/>
    </source>
</evidence>
<feature type="region of interest" description="Disordered" evidence="13">
    <location>
        <begin position="97"/>
        <end position="282"/>
    </location>
</feature>
<evidence type="ECO:0000256" key="12">
    <source>
        <dbReference type="ARBA" id="ARBA00078501"/>
    </source>
</evidence>
<dbReference type="SUPFAM" id="SSF47113">
    <property type="entry name" value="Histone-fold"/>
    <property type="match status" value="1"/>
</dbReference>
<evidence type="ECO:0000256" key="13">
    <source>
        <dbReference type="SAM" id="MobiDB-lite"/>
    </source>
</evidence>
<keyword evidence="7" id="KW-0539">Nucleus</keyword>
<dbReference type="PANTHER" id="PTHR10252">
    <property type="entry name" value="HISTONE-LIKE TRANSCRIPTION FACTOR CCAAT-RELATED"/>
    <property type="match status" value="1"/>
</dbReference>
<dbReference type="PANTHER" id="PTHR10252:SF5">
    <property type="entry name" value="DR1-ASSOCIATED COREPRESSOR"/>
    <property type="match status" value="1"/>
</dbReference>
<feature type="compositionally biased region" description="Polar residues" evidence="13">
    <location>
        <begin position="260"/>
        <end position="274"/>
    </location>
</feature>
<evidence type="ECO:0000256" key="9">
    <source>
        <dbReference type="ARBA" id="ARBA00066085"/>
    </source>
</evidence>
<evidence type="ECO:0000313" key="16">
    <source>
        <dbReference type="Proteomes" id="UP000015104"/>
    </source>
</evidence>
<feature type="compositionally biased region" description="Acidic residues" evidence="13">
    <location>
        <begin position="227"/>
        <end position="242"/>
    </location>
</feature>
<evidence type="ECO:0000259" key="14">
    <source>
        <dbReference type="Pfam" id="PF00808"/>
    </source>
</evidence>
<sequence>MSTKKKKYNCRFPPARIKKIMQADEEVGRVAAVVPLIISRALELFVESLLTESSKITKSRNARTLTPSHLKACITSNSQFSFLREFVATLPDIQSVGDDEHSDGNSSTCNNNYAHHSIQGSTLGHHPVSSTSSITSSSSSLPSSAAPTAVISFSGSNLSRQVSTNRSSRSTNYLSRTSGRGRGRPRKVNITSSKSQDEDEEGDYDEENDITETSRNVKSINRSSRNEEDDSETSEEDDEGSSCDDSSSNASRAQPPNPPLHSQINSFALALNQQVEDDDYDN</sequence>
<accession>T1JWR2</accession>
<comment type="subunit">
    <text evidence="9">Heterodimer with DR1. Binds BTAF1.</text>
</comment>
<evidence type="ECO:0000256" key="5">
    <source>
        <dbReference type="ARBA" id="ARBA00023125"/>
    </source>
</evidence>
<feature type="compositionally biased region" description="Acidic residues" evidence="13">
    <location>
        <begin position="197"/>
        <end position="210"/>
    </location>
</feature>
<feature type="compositionally biased region" description="Polar residues" evidence="13">
    <location>
        <begin position="151"/>
        <end position="178"/>
    </location>
</feature>
<reference evidence="16" key="1">
    <citation type="submission" date="2011-08" db="EMBL/GenBank/DDBJ databases">
        <authorList>
            <person name="Rombauts S."/>
        </authorList>
    </citation>
    <scope>NUCLEOTIDE SEQUENCE</scope>
    <source>
        <strain evidence="16">London</strain>
    </source>
</reference>
<keyword evidence="5" id="KW-0238">DNA-binding</keyword>
<dbReference type="Pfam" id="PF00808">
    <property type="entry name" value="CBFD_NFYB_HMF"/>
    <property type="match status" value="1"/>
</dbReference>
<dbReference type="GO" id="GO:0000122">
    <property type="term" value="P:negative regulation of transcription by RNA polymerase II"/>
    <property type="evidence" value="ECO:0007669"/>
    <property type="project" value="UniProtKB-ARBA"/>
</dbReference>
<protein>
    <recommendedName>
        <fullName evidence="10">Dr1-associated corepressor</fullName>
    </recommendedName>
    <alternativeName>
        <fullName evidence="11">Dr1-associated protein 1</fullName>
    </alternativeName>
    <alternativeName>
        <fullName evidence="12">Negative cofactor 2-alpha</fullName>
    </alternativeName>
</protein>
<dbReference type="CDD" id="cd22906">
    <property type="entry name" value="HFD_DRAP1"/>
    <property type="match status" value="1"/>
</dbReference>
<proteinExistence type="inferred from homology"/>
<feature type="compositionally biased region" description="Low complexity" evidence="13">
    <location>
        <begin position="243"/>
        <end position="252"/>
    </location>
</feature>
<evidence type="ECO:0000256" key="10">
    <source>
        <dbReference type="ARBA" id="ARBA00072760"/>
    </source>
</evidence>
<name>T1JWR2_TETUR</name>
<gene>
    <name evidence="15" type="primary">107371568</name>
</gene>
<dbReference type="FunFam" id="1.10.20.10:FF:000032">
    <property type="entry name" value="dr1-associated corepressor isoform X1"/>
    <property type="match status" value="1"/>
</dbReference>
<evidence type="ECO:0000256" key="7">
    <source>
        <dbReference type="ARBA" id="ARBA00023242"/>
    </source>
</evidence>
<dbReference type="InterPro" id="IPR009072">
    <property type="entry name" value="Histone-fold"/>
</dbReference>
<feature type="compositionally biased region" description="Low complexity" evidence="13">
    <location>
        <begin position="127"/>
        <end position="149"/>
    </location>
</feature>
<dbReference type="GO" id="GO:0046982">
    <property type="term" value="F:protein heterodimerization activity"/>
    <property type="evidence" value="ECO:0007669"/>
    <property type="project" value="InterPro"/>
</dbReference>
<evidence type="ECO:0000256" key="3">
    <source>
        <dbReference type="ARBA" id="ARBA00022553"/>
    </source>
</evidence>
<dbReference type="OMA" id="HLKACIT"/>
<evidence type="ECO:0000313" key="15">
    <source>
        <dbReference type="EnsemblMetazoa" id="tetur02g09180.1"/>
    </source>
</evidence>
<dbReference type="EnsemblMetazoa" id="tetur02g09180.1">
    <property type="protein sequence ID" value="tetur02g09180.1"/>
    <property type="gene ID" value="tetur02g09180"/>
</dbReference>
<evidence type="ECO:0000256" key="2">
    <source>
        <dbReference type="ARBA" id="ARBA00022491"/>
    </source>
</evidence>
<organism evidence="15 16">
    <name type="scientific">Tetranychus urticae</name>
    <name type="common">Two-spotted spider mite</name>
    <dbReference type="NCBI Taxonomy" id="32264"/>
    <lineage>
        <taxon>Eukaryota</taxon>
        <taxon>Metazoa</taxon>
        <taxon>Ecdysozoa</taxon>
        <taxon>Arthropoda</taxon>
        <taxon>Chelicerata</taxon>
        <taxon>Arachnida</taxon>
        <taxon>Acari</taxon>
        <taxon>Acariformes</taxon>
        <taxon>Trombidiformes</taxon>
        <taxon>Prostigmata</taxon>
        <taxon>Eleutherengona</taxon>
        <taxon>Raphignathae</taxon>
        <taxon>Tetranychoidea</taxon>
        <taxon>Tetranychidae</taxon>
        <taxon>Tetranychus</taxon>
    </lineage>
</organism>
<reference evidence="15" key="2">
    <citation type="submission" date="2015-06" db="UniProtKB">
        <authorList>
            <consortium name="EnsemblMetazoa"/>
        </authorList>
    </citation>
    <scope>IDENTIFICATION</scope>
</reference>
<dbReference type="Gene3D" id="1.10.20.10">
    <property type="entry name" value="Histone, subunit A"/>
    <property type="match status" value="1"/>
</dbReference>
<feature type="domain" description="Transcription factor CBF/NF-Y/archaeal histone" evidence="14">
    <location>
        <begin position="11"/>
        <end position="74"/>
    </location>
</feature>
<dbReference type="InterPro" id="IPR003958">
    <property type="entry name" value="CBFA_NFYB_domain"/>
</dbReference>